<dbReference type="AlphaFoldDB" id="A0A4R2NUH9"/>
<evidence type="ECO:0000313" key="2">
    <source>
        <dbReference type="Proteomes" id="UP000294564"/>
    </source>
</evidence>
<sequence>MKFIKYLAVIAIAVTYSCKSKKVYKRPLLKDVNKSNLVITKSEADEIHKYFSFEIPEYWNRYVGSHGNIFYSPLGMNFKKGETLKEMSDSVFQKQKAQDIFKFNKNNKKKRGYYLDCYIMTNSYHKDSIKVYNKEEAINYYLNFKRKQYKLADFKYEMIETQDSKLGSILLFKYGLYRNFTNCTDTDAIVFGDKRVYFVNYHSANLYYSLYLDDVKKIIRSLEIKQ</sequence>
<keyword evidence="2" id="KW-1185">Reference proteome</keyword>
<protein>
    <submittedName>
        <fullName evidence="1">Uncharacterized protein</fullName>
    </submittedName>
</protein>
<organism evidence="1 2">
    <name type="scientific">Tenacibaculum skagerrakense</name>
    <dbReference type="NCBI Taxonomy" id="186571"/>
    <lineage>
        <taxon>Bacteria</taxon>
        <taxon>Pseudomonadati</taxon>
        <taxon>Bacteroidota</taxon>
        <taxon>Flavobacteriia</taxon>
        <taxon>Flavobacteriales</taxon>
        <taxon>Flavobacteriaceae</taxon>
        <taxon>Tenacibaculum</taxon>
    </lineage>
</organism>
<dbReference type="RefSeq" id="WP_132794422.1">
    <property type="nucleotide sequence ID" value="NZ_SLXM01000004.1"/>
</dbReference>
<accession>A0A4R2NUH9</accession>
<comment type="caution">
    <text evidence="1">The sequence shown here is derived from an EMBL/GenBank/DDBJ whole genome shotgun (WGS) entry which is preliminary data.</text>
</comment>
<gene>
    <name evidence="1" type="ORF">EV195_10466</name>
</gene>
<dbReference type="OrthoDB" id="1446556at2"/>
<evidence type="ECO:0000313" key="1">
    <source>
        <dbReference type="EMBL" id="TCP25035.1"/>
    </source>
</evidence>
<dbReference type="EMBL" id="SLXM01000004">
    <property type="protein sequence ID" value="TCP25035.1"/>
    <property type="molecule type" value="Genomic_DNA"/>
</dbReference>
<proteinExistence type="predicted"/>
<reference evidence="1 2" key="1">
    <citation type="submission" date="2019-03" db="EMBL/GenBank/DDBJ databases">
        <title>Genomic Encyclopedia of Type Strains, Phase IV (KMG-IV): sequencing the most valuable type-strain genomes for metagenomic binning, comparative biology and taxonomic classification.</title>
        <authorList>
            <person name="Goeker M."/>
        </authorList>
    </citation>
    <scope>NUCLEOTIDE SEQUENCE [LARGE SCALE GENOMIC DNA]</scope>
    <source>
        <strain evidence="1 2">DSM 14836</strain>
    </source>
</reference>
<dbReference type="Proteomes" id="UP000294564">
    <property type="component" value="Unassembled WGS sequence"/>
</dbReference>
<dbReference type="PROSITE" id="PS51257">
    <property type="entry name" value="PROKAR_LIPOPROTEIN"/>
    <property type="match status" value="1"/>
</dbReference>
<name>A0A4R2NUH9_9FLAO</name>